<dbReference type="EMBL" id="FUWZ01000001">
    <property type="protein sequence ID" value="SJZ83916.1"/>
    <property type="molecule type" value="Genomic_DNA"/>
</dbReference>
<dbReference type="OrthoDB" id="1223308at2"/>
<dbReference type="STRING" id="634771.SAMN04488128_1011799"/>
<dbReference type="Pfam" id="PF01764">
    <property type="entry name" value="Lipase_3"/>
    <property type="match status" value="1"/>
</dbReference>
<evidence type="ECO:0000313" key="2">
    <source>
        <dbReference type="EMBL" id="SJZ83916.1"/>
    </source>
</evidence>
<dbReference type="Gene3D" id="3.40.50.1820">
    <property type="entry name" value="alpha/beta hydrolase"/>
    <property type="match status" value="1"/>
</dbReference>
<dbReference type="InterPro" id="IPR002921">
    <property type="entry name" value="Fungal_lipase-type"/>
</dbReference>
<evidence type="ECO:0000259" key="1">
    <source>
        <dbReference type="Pfam" id="PF01764"/>
    </source>
</evidence>
<protein>
    <submittedName>
        <fullName evidence="2">Lipase (Class 3)</fullName>
    </submittedName>
</protein>
<dbReference type="InterPro" id="IPR029058">
    <property type="entry name" value="AB_hydrolase_fold"/>
</dbReference>
<accession>A0A1T4NXZ0</accession>
<dbReference type="PANTHER" id="PTHR45856">
    <property type="entry name" value="ALPHA/BETA-HYDROLASES SUPERFAMILY PROTEIN"/>
    <property type="match status" value="1"/>
</dbReference>
<dbReference type="GO" id="GO:0006629">
    <property type="term" value="P:lipid metabolic process"/>
    <property type="evidence" value="ECO:0007669"/>
    <property type="project" value="InterPro"/>
</dbReference>
<dbReference type="InterPro" id="IPR051218">
    <property type="entry name" value="Sec_MonoDiacylglyc_Lipase"/>
</dbReference>
<dbReference type="RefSeq" id="WP_078668371.1">
    <property type="nucleotide sequence ID" value="NZ_FUWZ01000001.1"/>
</dbReference>
<evidence type="ECO:0000313" key="3">
    <source>
        <dbReference type="Proteomes" id="UP000190367"/>
    </source>
</evidence>
<dbReference type="SUPFAM" id="SSF53474">
    <property type="entry name" value="alpha/beta-Hydrolases"/>
    <property type="match status" value="1"/>
</dbReference>
<dbReference type="PANTHER" id="PTHR45856:SF24">
    <property type="entry name" value="FUNGAL LIPASE-LIKE DOMAIN-CONTAINING PROTEIN"/>
    <property type="match status" value="1"/>
</dbReference>
<name>A0A1T4NXZ0_9BACT</name>
<dbReference type="AlphaFoldDB" id="A0A1T4NXZ0"/>
<proteinExistence type="predicted"/>
<reference evidence="3" key="1">
    <citation type="submission" date="2017-02" db="EMBL/GenBank/DDBJ databases">
        <authorList>
            <person name="Varghese N."/>
            <person name="Submissions S."/>
        </authorList>
    </citation>
    <scope>NUCLEOTIDE SEQUENCE [LARGE SCALE GENOMIC DNA]</scope>
    <source>
        <strain evidence="3">DSM 22224</strain>
    </source>
</reference>
<organism evidence="2 3">
    <name type="scientific">Chitinophaga eiseniae</name>
    <dbReference type="NCBI Taxonomy" id="634771"/>
    <lineage>
        <taxon>Bacteria</taxon>
        <taxon>Pseudomonadati</taxon>
        <taxon>Bacteroidota</taxon>
        <taxon>Chitinophagia</taxon>
        <taxon>Chitinophagales</taxon>
        <taxon>Chitinophagaceae</taxon>
        <taxon>Chitinophaga</taxon>
    </lineage>
</organism>
<keyword evidence="3" id="KW-1185">Reference proteome</keyword>
<gene>
    <name evidence="2" type="ORF">SAMN04488128_1011799</name>
</gene>
<feature type="domain" description="Fungal lipase-type" evidence="1">
    <location>
        <begin position="150"/>
        <end position="231"/>
    </location>
</feature>
<sequence>MESKTSKTAAQSNNGGQPADAKVAVQLCSLALDLNIVNDIGKLMPGWQVVWKGKPTIDDNYAFIAFNASEKKYALIIRGSVFDGFKSWDTFANWVLEDLNAIVMLSWPYAPTTQKPLIAAGAYIAFTNLLFMEDSMGSGKSIGEYLLTHAIEAGNSLIIAGHSLGGNIANVFASYFVQMLLDRKLSVSKVSLVTFAAPASGNGDFALDLDNKLTTAWHYENQNDMVPKFPCVAGLIYTSNTFAPKTPNANLITVTFNPKTITLNGPNLTLHDAYMAMAGIFAKNNYMQPIKNNYITFPTELNPNLTENSITDWLGQVGPQHQLNYYADFLGVALPVPVAKPATAAAAAAALA</sequence>
<dbReference type="Proteomes" id="UP000190367">
    <property type="component" value="Unassembled WGS sequence"/>
</dbReference>